<keyword evidence="4" id="KW-1185">Reference proteome</keyword>
<dbReference type="Gene3D" id="3.30.70.270">
    <property type="match status" value="1"/>
</dbReference>
<accession>A0ABT1LE80</accession>
<evidence type="ECO:0000313" key="4">
    <source>
        <dbReference type="Proteomes" id="UP001205890"/>
    </source>
</evidence>
<dbReference type="PROSITE" id="PS50887">
    <property type="entry name" value="GGDEF"/>
    <property type="match status" value="1"/>
</dbReference>
<gene>
    <name evidence="3" type="ORF">NK718_14795</name>
</gene>
<comment type="caution">
    <text evidence="3">The sequence shown here is derived from an EMBL/GenBank/DDBJ whole genome shotgun (WGS) entry which is preliminary data.</text>
</comment>
<evidence type="ECO:0000313" key="3">
    <source>
        <dbReference type="EMBL" id="MCP8939794.1"/>
    </source>
</evidence>
<dbReference type="Pfam" id="PF00990">
    <property type="entry name" value="GGDEF"/>
    <property type="match status" value="1"/>
</dbReference>
<protein>
    <recommendedName>
        <fullName evidence="1">diguanylate cyclase</fullName>
        <ecNumber evidence="1">2.7.7.65</ecNumber>
    </recommendedName>
</protein>
<reference evidence="3 4" key="1">
    <citation type="submission" date="2022-07" db="EMBL/GenBank/DDBJ databases">
        <authorList>
            <person name="Li W.-J."/>
            <person name="Deng Q.-Q."/>
        </authorList>
    </citation>
    <scope>NUCLEOTIDE SEQUENCE [LARGE SCALE GENOMIC DNA]</scope>
    <source>
        <strain evidence="3 4">SYSU M60028</strain>
    </source>
</reference>
<organism evidence="3 4">
    <name type="scientific">Alsobacter ponti</name>
    <dbReference type="NCBI Taxonomy" id="2962936"/>
    <lineage>
        <taxon>Bacteria</taxon>
        <taxon>Pseudomonadati</taxon>
        <taxon>Pseudomonadota</taxon>
        <taxon>Alphaproteobacteria</taxon>
        <taxon>Hyphomicrobiales</taxon>
        <taxon>Alsobacteraceae</taxon>
        <taxon>Alsobacter</taxon>
    </lineage>
</organism>
<evidence type="ECO:0000259" key="2">
    <source>
        <dbReference type="PROSITE" id="PS50887"/>
    </source>
</evidence>
<dbReference type="Proteomes" id="UP001205890">
    <property type="component" value="Unassembled WGS sequence"/>
</dbReference>
<dbReference type="InterPro" id="IPR000160">
    <property type="entry name" value="GGDEF_dom"/>
</dbReference>
<proteinExistence type="predicted"/>
<dbReference type="CDD" id="cd01949">
    <property type="entry name" value="GGDEF"/>
    <property type="match status" value="1"/>
</dbReference>
<dbReference type="InterPro" id="IPR043128">
    <property type="entry name" value="Rev_trsase/Diguanyl_cyclase"/>
</dbReference>
<evidence type="ECO:0000256" key="1">
    <source>
        <dbReference type="ARBA" id="ARBA00012528"/>
    </source>
</evidence>
<dbReference type="InterPro" id="IPR050469">
    <property type="entry name" value="Diguanylate_Cyclase"/>
</dbReference>
<feature type="domain" description="GGDEF" evidence="2">
    <location>
        <begin position="67"/>
        <end position="195"/>
    </location>
</feature>
<name>A0ABT1LE80_9HYPH</name>
<dbReference type="PANTHER" id="PTHR45138">
    <property type="entry name" value="REGULATORY COMPONENTS OF SENSORY TRANSDUCTION SYSTEM"/>
    <property type="match status" value="1"/>
</dbReference>
<dbReference type="InterPro" id="IPR029787">
    <property type="entry name" value="Nucleotide_cyclase"/>
</dbReference>
<dbReference type="NCBIfam" id="TIGR00254">
    <property type="entry name" value="GGDEF"/>
    <property type="match status" value="1"/>
</dbReference>
<dbReference type="SUPFAM" id="SSF55073">
    <property type="entry name" value="Nucleotide cyclase"/>
    <property type="match status" value="1"/>
</dbReference>
<dbReference type="PANTHER" id="PTHR45138:SF24">
    <property type="entry name" value="DIGUANYLATE CYCLASE DGCC-RELATED"/>
    <property type="match status" value="1"/>
</dbReference>
<sequence>MSDFPSDAVVSSDQIIARLSQSLRDAEARIRELERLVYIDELTRVLNRRGFRQELARCAAYATRYEEPATLVLLDVDSFKQVNDTYGHPAGDAVLAQVANVLNRTVRASDIVARLGGDEFALILMHAQPEGARRLADNLQRRVREAPASWGGQIIPVEVTAGVAPILPNRAPEEAMEAADRDLYAAKRSRKALAV</sequence>
<dbReference type="EC" id="2.7.7.65" evidence="1"/>
<dbReference type="EMBL" id="JANCLU010000014">
    <property type="protein sequence ID" value="MCP8939794.1"/>
    <property type="molecule type" value="Genomic_DNA"/>
</dbReference>
<dbReference type="RefSeq" id="WP_254743745.1">
    <property type="nucleotide sequence ID" value="NZ_JANCLU010000014.1"/>
</dbReference>
<dbReference type="SMART" id="SM00267">
    <property type="entry name" value="GGDEF"/>
    <property type="match status" value="1"/>
</dbReference>